<dbReference type="AlphaFoldDB" id="A0A1W1WQN4"/>
<proteinExistence type="predicted"/>
<dbReference type="GO" id="GO:0016787">
    <property type="term" value="F:hydrolase activity"/>
    <property type="evidence" value="ECO:0007669"/>
    <property type="project" value="InterPro"/>
</dbReference>
<evidence type="ECO:0008006" key="3">
    <source>
        <dbReference type="Google" id="ProtNLM"/>
    </source>
</evidence>
<dbReference type="Proteomes" id="UP000192602">
    <property type="component" value="Unassembled WGS sequence"/>
</dbReference>
<dbReference type="PANTHER" id="PTHR15394">
    <property type="entry name" value="SERINE HYDROLASE RBBP9"/>
    <property type="match status" value="1"/>
</dbReference>
<dbReference type="Pfam" id="PF06821">
    <property type="entry name" value="Ser_hydrolase"/>
    <property type="match status" value="1"/>
</dbReference>
<name>A0A1W1WQN4_9BACT</name>
<organism evidence="1 2">
    <name type="scientific">Nitratiruptor tergarcus DSM 16512</name>
    <dbReference type="NCBI Taxonomy" id="1069081"/>
    <lineage>
        <taxon>Bacteria</taxon>
        <taxon>Pseudomonadati</taxon>
        <taxon>Campylobacterota</taxon>
        <taxon>Epsilonproteobacteria</taxon>
        <taxon>Nautiliales</taxon>
        <taxon>Nitratiruptoraceae</taxon>
        <taxon>Nitratiruptor</taxon>
    </lineage>
</organism>
<accession>A0A1W1WQN4</accession>
<evidence type="ECO:0000313" key="1">
    <source>
        <dbReference type="EMBL" id="SMC08519.1"/>
    </source>
</evidence>
<dbReference type="OrthoDB" id="9804993at2"/>
<dbReference type="InterPro" id="IPR010662">
    <property type="entry name" value="RBBP9/YdeN"/>
</dbReference>
<sequence>MDRFLLLHGWGGSDYPHWQSWLAGELAKEYGTVSFPLIHHPHHPNKKKWMNQFKKHLKTFRPTTVICHSLACTVWLALCEEGEIDEVERLLLVAPPSQNTDIELLKQFFPHSLPQRLYADEVQLVVSTNDPYLKIEEAHDLQRHFDCEMLILENAGHINDKSGYGQWPWVLAWAKRDPSLLSEPL</sequence>
<dbReference type="EMBL" id="FWWZ01000001">
    <property type="protein sequence ID" value="SMC08519.1"/>
    <property type="molecule type" value="Genomic_DNA"/>
</dbReference>
<dbReference type="PANTHER" id="PTHR15394:SF3">
    <property type="entry name" value="SERINE HYDROLASE RBBP9"/>
    <property type="match status" value="1"/>
</dbReference>
<dbReference type="STRING" id="1069081.SAMN05660197_0271"/>
<evidence type="ECO:0000313" key="2">
    <source>
        <dbReference type="Proteomes" id="UP000192602"/>
    </source>
</evidence>
<reference evidence="2" key="1">
    <citation type="submission" date="2017-04" db="EMBL/GenBank/DDBJ databases">
        <authorList>
            <person name="Varghese N."/>
            <person name="Submissions S."/>
        </authorList>
    </citation>
    <scope>NUCLEOTIDE SEQUENCE [LARGE SCALE GENOMIC DNA]</scope>
    <source>
        <strain evidence="2">DSM 16512</strain>
    </source>
</reference>
<dbReference type="Gene3D" id="3.40.50.1820">
    <property type="entry name" value="alpha/beta hydrolase"/>
    <property type="match status" value="1"/>
</dbReference>
<dbReference type="SUPFAM" id="SSF53474">
    <property type="entry name" value="alpha/beta-Hydrolases"/>
    <property type="match status" value="1"/>
</dbReference>
<dbReference type="InterPro" id="IPR029058">
    <property type="entry name" value="AB_hydrolase_fold"/>
</dbReference>
<keyword evidence="2" id="KW-1185">Reference proteome</keyword>
<protein>
    <recommendedName>
        <fullName evidence="3">Serine hydrolase family protein</fullName>
    </recommendedName>
</protein>
<gene>
    <name evidence="1" type="ORF">SAMN05660197_0271</name>
</gene>
<dbReference type="RefSeq" id="WP_084274797.1">
    <property type="nucleotide sequence ID" value="NZ_AP026671.1"/>
</dbReference>